<dbReference type="SUPFAM" id="SSF50156">
    <property type="entry name" value="PDZ domain-like"/>
    <property type="match status" value="1"/>
</dbReference>
<evidence type="ECO:0000256" key="2">
    <source>
        <dbReference type="ARBA" id="ARBA00022670"/>
    </source>
</evidence>
<dbReference type="Proteomes" id="UP000320496">
    <property type="component" value="Chromosome"/>
</dbReference>
<accession>A0A517Z137</accession>
<dbReference type="Gene3D" id="2.40.10.120">
    <property type="match status" value="1"/>
</dbReference>
<dbReference type="Gene3D" id="2.30.42.10">
    <property type="match status" value="1"/>
</dbReference>
<dbReference type="InterPro" id="IPR041489">
    <property type="entry name" value="PDZ_6"/>
</dbReference>
<dbReference type="GO" id="GO:0004252">
    <property type="term" value="F:serine-type endopeptidase activity"/>
    <property type="evidence" value="ECO:0007669"/>
    <property type="project" value="InterPro"/>
</dbReference>
<dbReference type="AlphaFoldDB" id="A0A517Z137"/>
<feature type="signal peptide" evidence="4">
    <location>
        <begin position="1"/>
        <end position="35"/>
    </location>
</feature>
<dbReference type="Pfam" id="PF13365">
    <property type="entry name" value="Trypsin_2"/>
    <property type="match status" value="1"/>
</dbReference>
<keyword evidence="2 6" id="KW-0645">Protease</keyword>
<dbReference type="GO" id="GO:0006508">
    <property type="term" value="P:proteolysis"/>
    <property type="evidence" value="ECO:0007669"/>
    <property type="project" value="UniProtKB-KW"/>
</dbReference>
<evidence type="ECO:0000313" key="6">
    <source>
        <dbReference type="EMBL" id="QDU36197.1"/>
    </source>
</evidence>
<dbReference type="PANTHER" id="PTHR22939">
    <property type="entry name" value="SERINE PROTEASE FAMILY S1C HTRA-RELATED"/>
    <property type="match status" value="1"/>
</dbReference>
<evidence type="ECO:0000313" key="7">
    <source>
        <dbReference type="Proteomes" id="UP000320496"/>
    </source>
</evidence>
<evidence type="ECO:0000256" key="3">
    <source>
        <dbReference type="ARBA" id="ARBA00022801"/>
    </source>
</evidence>
<comment type="similarity">
    <text evidence="1">Belongs to the peptidase S1C family.</text>
</comment>
<gene>
    <name evidence="6" type="primary">htrA_1</name>
    <name evidence="6" type="ORF">Mal4_04810</name>
</gene>
<keyword evidence="3" id="KW-0378">Hydrolase</keyword>
<dbReference type="EMBL" id="CP036275">
    <property type="protein sequence ID" value="QDU36197.1"/>
    <property type="molecule type" value="Genomic_DNA"/>
</dbReference>
<proteinExistence type="inferred from homology"/>
<dbReference type="PRINTS" id="PR00834">
    <property type="entry name" value="PROTEASES2C"/>
</dbReference>
<dbReference type="SMART" id="SM00228">
    <property type="entry name" value="PDZ"/>
    <property type="match status" value="1"/>
</dbReference>
<evidence type="ECO:0000259" key="5">
    <source>
        <dbReference type="SMART" id="SM00228"/>
    </source>
</evidence>
<dbReference type="RefSeq" id="WP_145366884.1">
    <property type="nucleotide sequence ID" value="NZ_CP036275.1"/>
</dbReference>
<keyword evidence="7" id="KW-1185">Reference proteome</keyword>
<dbReference type="PANTHER" id="PTHR22939:SF129">
    <property type="entry name" value="SERINE PROTEASE HTRA2, MITOCHONDRIAL"/>
    <property type="match status" value="1"/>
</dbReference>
<feature type="chain" id="PRO_5022246140" evidence="4">
    <location>
        <begin position="36"/>
        <end position="352"/>
    </location>
</feature>
<feature type="domain" description="PDZ" evidence="5">
    <location>
        <begin position="263"/>
        <end position="336"/>
    </location>
</feature>
<dbReference type="InterPro" id="IPR036034">
    <property type="entry name" value="PDZ_sf"/>
</dbReference>
<sequence precursor="true">MHSPQMPLVRAWRVALLTLAAVLIHFSSPAPSAVAAEVHNAIRTTQQRVVKIFGAGGIANLHAYGTGFLVSDEGHIVTVWSHVLDGDVVTVVLNDGRRFYGKVLGAEPQLDLAVLKIDATDLPYFDLDEATTASPGARVLGFGNLFKVATGDEPVSVLHGVISAVTELTARRGRYEVPYDGPVYIVDAVTNNPGSAGGVLTTWDGQLLGMIGRELRDTDSHLWINYAIPIAELRDAIHSIRTGDFTPREDEESDSNPQRYVATDFGLVLVPDVVFRTPAYVDDVLPGSAASQVGLQPDDLIVFVNGELVHSIKTLADTLGRLEAEDDLRLIIRRGKALIPVTMRVPRREELQ</sequence>
<dbReference type="InterPro" id="IPR001940">
    <property type="entry name" value="Peptidase_S1C"/>
</dbReference>
<dbReference type="KEGG" id="mri:Mal4_04810"/>
<dbReference type="InterPro" id="IPR009003">
    <property type="entry name" value="Peptidase_S1_PA"/>
</dbReference>
<dbReference type="InterPro" id="IPR001478">
    <property type="entry name" value="PDZ"/>
</dbReference>
<name>A0A517Z137_9PLAN</name>
<organism evidence="6 7">
    <name type="scientific">Maioricimonas rarisocia</name>
    <dbReference type="NCBI Taxonomy" id="2528026"/>
    <lineage>
        <taxon>Bacteria</taxon>
        <taxon>Pseudomonadati</taxon>
        <taxon>Planctomycetota</taxon>
        <taxon>Planctomycetia</taxon>
        <taxon>Planctomycetales</taxon>
        <taxon>Planctomycetaceae</taxon>
        <taxon>Maioricimonas</taxon>
    </lineage>
</organism>
<evidence type="ECO:0000256" key="1">
    <source>
        <dbReference type="ARBA" id="ARBA00010541"/>
    </source>
</evidence>
<evidence type="ECO:0000256" key="4">
    <source>
        <dbReference type="SAM" id="SignalP"/>
    </source>
</evidence>
<dbReference type="SUPFAM" id="SSF50494">
    <property type="entry name" value="Trypsin-like serine proteases"/>
    <property type="match status" value="1"/>
</dbReference>
<keyword evidence="4" id="KW-0732">Signal</keyword>
<protein>
    <submittedName>
        <fullName evidence="6">Serine protease HtrA</fullName>
    </submittedName>
</protein>
<dbReference type="OrthoDB" id="264239at2"/>
<reference evidence="6 7" key="1">
    <citation type="submission" date="2019-02" db="EMBL/GenBank/DDBJ databases">
        <title>Deep-cultivation of Planctomycetes and their phenomic and genomic characterization uncovers novel biology.</title>
        <authorList>
            <person name="Wiegand S."/>
            <person name="Jogler M."/>
            <person name="Boedeker C."/>
            <person name="Pinto D."/>
            <person name="Vollmers J."/>
            <person name="Rivas-Marin E."/>
            <person name="Kohn T."/>
            <person name="Peeters S.H."/>
            <person name="Heuer A."/>
            <person name="Rast P."/>
            <person name="Oberbeckmann S."/>
            <person name="Bunk B."/>
            <person name="Jeske O."/>
            <person name="Meyerdierks A."/>
            <person name="Storesund J.E."/>
            <person name="Kallscheuer N."/>
            <person name="Luecker S."/>
            <person name="Lage O.M."/>
            <person name="Pohl T."/>
            <person name="Merkel B.J."/>
            <person name="Hornburger P."/>
            <person name="Mueller R.-W."/>
            <person name="Bruemmer F."/>
            <person name="Labrenz M."/>
            <person name="Spormann A.M."/>
            <person name="Op den Camp H."/>
            <person name="Overmann J."/>
            <person name="Amann R."/>
            <person name="Jetten M.S.M."/>
            <person name="Mascher T."/>
            <person name="Medema M.H."/>
            <person name="Devos D.P."/>
            <person name="Kaster A.-K."/>
            <person name="Ovreas L."/>
            <person name="Rohde M."/>
            <person name="Galperin M.Y."/>
            <person name="Jogler C."/>
        </authorList>
    </citation>
    <scope>NUCLEOTIDE SEQUENCE [LARGE SCALE GENOMIC DNA]</scope>
    <source>
        <strain evidence="6 7">Mal4</strain>
    </source>
</reference>
<dbReference type="Pfam" id="PF17820">
    <property type="entry name" value="PDZ_6"/>
    <property type="match status" value="1"/>
</dbReference>